<organism evidence="2 3">
    <name type="scientific">Cinara cedri</name>
    <dbReference type="NCBI Taxonomy" id="506608"/>
    <lineage>
        <taxon>Eukaryota</taxon>
        <taxon>Metazoa</taxon>
        <taxon>Ecdysozoa</taxon>
        <taxon>Arthropoda</taxon>
        <taxon>Hexapoda</taxon>
        <taxon>Insecta</taxon>
        <taxon>Pterygota</taxon>
        <taxon>Neoptera</taxon>
        <taxon>Paraneoptera</taxon>
        <taxon>Hemiptera</taxon>
        <taxon>Sternorrhyncha</taxon>
        <taxon>Aphidomorpha</taxon>
        <taxon>Aphidoidea</taxon>
        <taxon>Aphididae</taxon>
        <taxon>Lachninae</taxon>
        <taxon>Cinara</taxon>
    </lineage>
</organism>
<feature type="domain" description="Cysteinyl-tRNA ligase anticodon binding" evidence="1">
    <location>
        <begin position="47"/>
        <end position="87"/>
    </location>
</feature>
<dbReference type="InterPro" id="IPR056411">
    <property type="entry name" value="CysS_C"/>
</dbReference>
<evidence type="ECO:0000313" key="3">
    <source>
        <dbReference type="Proteomes" id="UP000325440"/>
    </source>
</evidence>
<dbReference type="GO" id="GO:0005524">
    <property type="term" value="F:ATP binding"/>
    <property type="evidence" value="ECO:0007669"/>
    <property type="project" value="InterPro"/>
</dbReference>
<dbReference type="GO" id="GO:0006418">
    <property type="term" value="P:tRNA aminoacylation for protein translation"/>
    <property type="evidence" value="ECO:0007669"/>
    <property type="project" value="InterPro"/>
</dbReference>
<keyword evidence="2" id="KW-0436">Ligase</keyword>
<reference evidence="2 3" key="1">
    <citation type="submission" date="2019-08" db="EMBL/GenBank/DDBJ databases">
        <authorList>
            <person name="Alioto T."/>
            <person name="Alioto T."/>
            <person name="Gomez Garrido J."/>
        </authorList>
    </citation>
    <scope>NUCLEOTIDE SEQUENCE [LARGE SCALE GENOMIC DNA]</scope>
</reference>
<keyword evidence="3" id="KW-1185">Reference proteome</keyword>
<dbReference type="EMBL" id="CABPRJ010001252">
    <property type="protein sequence ID" value="VVC35281.1"/>
    <property type="molecule type" value="Genomic_DNA"/>
</dbReference>
<dbReference type="InterPro" id="IPR009080">
    <property type="entry name" value="tRNAsynth_Ia_anticodon-bd"/>
</dbReference>
<gene>
    <name evidence="2" type="ORF">CINCED_3A008276</name>
</gene>
<dbReference type="Pfam" id="PF23493">
    <property type="entry name" value="CysS_C"/>
    <property type="match status" value="1"/>
</dbReference>
<dbReference type="GO" id="GO:0004812">
    <property type="term" value="F:aminoacyl-tRNA ligase activity"/>
    <property type="evidence" value="ECO:0007669"/>
    <property type="project" value="UniProtKB-KW"/>
</dbReference>
<dbReference type="OrthoDB" id="6778003at2759"/>
<dbReference type="AlphaFoldDB" id="A0A5E4MV35"/>
<proteinExistence type="predicted"/>
<keyword evidence="2" id="KW-0030">Aminoacyl-tRNA synthetase</keyword>
<sequence>MAAKINKISNEDDKLKLIKIFTKSARFISLLQSSYQEWFASSVNRQEIENLINLRKIAKYNKDYATADNIREQLTKMGVSISDHEDGKTSWQVC</sequence>
<dbReference type="SUPFAM" id="SSF47323">
    <property type="entry name" value="Anticodon-binding domain of a subclass of class I aminoacyl-tRNA synthetases"/>
    <property type="match status" value="1"/>
</dbReference>
<dbReference type="Gene3D" id="1.20.120.1910">
    <property type="entry name" value="Cysteine-tRNA ligase, C-terminal anti-codon recognition domain"/>
    <property type="match status" value="1"/>
</dbReference>
<accession>A0A5E4MV35</accession>
<protein>
    <submittedName>
        <fullName evidence="2">Aminoacyl-tRNA synthetase, class Ia, anticodon-binding</fullName>
    </submittedName>
</protein>
<evidence type="ECO:0000259" key="1">
    <source>
        <dbReference type="Pfam" id="PF23493"/>
    </source>
</evidence>
<name>A0A5E4MV35_9HEMI</name>
<dbReference type="Proteomes" id="UP000325440">
    <property type="component" value="Unassembled WGS sequence"/>
</dbReference>
<evidence type="ECO:0000313" key="2">
    <source>
        <dbReference type="EMBL" id="VVC35281.1"/>
    </source>
</evidence>